<dbReference type="SMART" id="SM00575">
    <property type="entry name" value="ZnF_PMZ"/>
    <property type="match status" value="1"/>
</dbReference>
<dbReference type="InterPro" id="IPR006564">
    <property type="entry name" value="Znf_PMZ"/>
</dbReference>
<evidence type="ECO:0000256" key="2">
    <source>
        <dbReference type="ARBA" id="ARBA00022771"/>
    </source>
</evidence>
<evidence type="ECO:0000256" key="1">
    <source>
        <dbReference type="ARBA" id="ARBA00022723"/>
    </source>
</evidence>
<evidence type="ECO:0000256" key="3">
    <source>
        <dbReference type="ARBA" id="ARBA00022833"/>
    </source>
</evidence>
<organism evidence="6 7">
    <name type="scientific">Buddleja alternifolia</name>
    <dbReference type="NCBI Taxonomy" id="168488"/>
    <lineage>
        <taxon>Eukaryota</taxon>
        <taxon>Viridiplantae</taxon>
        <taxon>Streptophyta</taxon>
        <taxon>Embryophyta</taxon>
        <taxon>Tracheophyta</taxon>
        <taxon>Spermatophyta</taxon>
        <taxon>Magnoliopsida</taxon>
        <taxon>eudicotyledons</taxon>
        <taxon>Gunneridae</taxon>
        <taxon>Pentapetalae</taxon>
        <taxon>asterids</taxon>
        <taxon>lamiids</taxon>
        <taxon>Lamiales</taxon>
        <taxon>Scrophulariaceae</taxon>
        <taxon>Buddlejeae</taxon>
        <taxon>Buddleja</taxon>
    </lineage>
</organism>
<keyword evidence="2 4" id="KW-0863">Zinc-finger</keyword>
<keyword evidence="7" id="KW-1185">Reference proteome</keyword>
<keyword evidence="1" id="KW-0479">Metal-binding</keyword>
<accession>A0AAV6X1X8</accession>
<dbReference type="Pfam" id="PF04434">
    <property type="entry name" value="SWIM"/>
    <property type="match status" value="1"/>
</dbReference>
<evidence type="ECO:0000313" key="7">
    <source>
        <dbReference type="Proteomes" id="UP000826271"/>
    </source>
</evidence>
<evidence type="ECO:0000259" key="5">
    <source>
        <dbReference type="PROSITE" id="PS50966"/>
    </source>
</evidence>
<keyword evidence="3" id="KW-0862">Zinc</keyword>
<comment type="caution">
    <text evidence="6">The sequence shown here is derived from an EMBL/GenBank/DDBJ whole genome shotgun (WGS) entry which is preliminary data.</text>
</comment>
<proteinExistence type="predicted"/>
<protein>
    <recommendedName>
        <fullName evidence="5">SWIM-type domain-containing protein</fullName>
    </recommendedName>
</protein>
<gene>
    <name evidence="6" type="ORF">BUALT_Bualt12G0140800</name>
</gene>
<name>A0AAV6X1X8_9LAMI</name>
<reference evidence="6" key="1">
    <citation type="submission" date="2019-10" db="EMBL/GenBank/DDBJ databases">
        <authorList>
            <person name="Zhang R."/>
            <person name="Pan Y."/>
            <person name="Wang J."/>
            <person name="Ma R."/>
            <person name="Yu S."/>
        </authorList>
    </citation>
    <scope>NUCLEOTIDE SEQUENCE</scope>
    <source>
        <strain evidence="6">LA-IB0</strain>
        <tissue evidence="6">Leaf</tissue>
    </source>
</reference>
<dbReference type="PANTHER" id="PTHR31973:SF187">
    <property type="entry name" value="MUTATOR TRANSPOSASE MUDRA PROTEIN"/>
    <property type="match status" value="1"/>
</dbReference>
<dbReference type="PROSITE" id="PS50966">
    <property type="entry name" value="ZF_SWIM"/>
    <property type="match status" value="1"/>
</dbReference>
<feature type="domain" description="SWIM-type" evidence="5">
    <location>
        <begin position="60"/>
        <end position="102"/>
    </location>
</feature>
<dbReference type="Proteomes" id="UP000826271">
    <property type="component" value="Unassembled WGS sequence"/>
</dbReference>
<sequence length="121" mass="14140">MSDKRKGLQNAIEELLPGCEHRDEMKNHSGDLFPKIEKYLEQMKKKSIEYIAHWNGKDQFEIETSYGNRIRVHSGAKTCSCRRWKLTGIPCAHVISGMYYCGYTPESYADECYKIQTYFKS</sequence>
<evidence type="ECO:0000256" key="4">
    <source>
        <dbReference type="PROSITE-ProRule" id="PRU00325"/>
    </source>
</evidence>
<dbReference type="AlphaFoldDB" id="A0AAV6X1X8"/>
<dbReference type="GO" id="GO:0008270">
    <property type="term" value="F:zinc ion binding"/>
    <property type="evidence" value="ECO:0007669"/>
    <property type="project" value="UniProtKB-KW"/>
</dbReference>
<dbReference type="InterPro" id="IPR007527">
    <property type="entry name" value="Znf_SWIM"/>
</dbReference>
<dbReference type="PANTHER" id="PTHR31973">
    <property type="entry name" value="POLYPROTEIN, PUTATIVE-RELATED"/>
    <property type="match status" value="1"/>
</dbReference>
<evidence type="ECO:0000313" key="6">
    <source>
        <dbReference type="EMBL" id="KAG8373148.1"/>
    </source>
</evidence>
<dbReference type="EMBL" id="WHWC01000012">
    <property type="protein sequence ID" value="KAG8373148.1"/>
    <property type="molecule type" value="Genomic_DNA"/>
</dbReference>